<evidence type="ECO:0000256" key="4">
    <source>
        <dbReference type="SAM" id="MobiDB-lite"/>
    </source>
</evidence>
<evidence type="ECO:0000256" key="1">
    <source>
        <dbReference type="ARBA" id="ARBA00023015"/>
    </source>
</evidence>
<name>A0ABV1WY61_9ACTN</name>
<feature type="domain" description="HTH luxR-type" evidence="5">
    <location>
        <begin position="184"/>
        <end position="249"/>
    </location>
</feature>
<dbReference type="SUPFAM" id="SSF46894">
    <property type="entry name" value="C-terminal effector domain of the bipartite response regulators"/>
    <property type="match status" value="1"/>
</dbReference>
<dbReference type="InterPro" id="IPR036388">
    <property type="entry name" value="WH-like_DNA-bd_sf"/>
</dbReference>
<evidence type="ECO:0000256" key="3">
    <source>
        <dbReference type="ARBA" id="ARBA00023163"/>
    </source>
</evidence>
<protein>
    <submittedName>
        <fullName evidence="6">LuxR C-terminal-related transcriptional regulator</fullName>
    </submittedName>
</protein>
<dbReference type="PRINTS" id="PR00038">
    <property type="entry name" value="HTHLUXR"/>
</dbReference>
<dbReference type="InterPro" id="IPR000792">
    <property type="entry name" value="Tscrpt_reg_LuxR_C"/>
</dbReference>
<dbReference type="SMART" id="SM00421">
    <property type="entry name" value="HTH_LUXR"/>
    <property type="match status" value="1"/>
</dbReference>
<dbReference type="PANTHER" id="PTHR44688">
    <property type="entry name" value="DNA-BINDING TRANSCRIPTIONAL ACTIVATOR DEVR_DOSR"/>
    <property type="match status" value="1"/>
</dbReference>
<evidence type="ECO:0000313" key="6">
    <source>
        <dbReference type="EMBL" id="MER7181719.1"/>
    </source>
</evidence>
<keyword evidence="2" id="KW-0238">DNA-binding</keyword>
<comment type="caution">
    <text evidence="6">The sequence shown here is derived from an EMBL/GenBank/DDBJ whole genome shotgun (WGS) entry which is preliminary data.</text>
</comment>
<evidence type="ECO:0000313" key="7">
    <source>
        <dbReference type="Proteomes" id="UP001474181"/>
    </source>
</evidence>
<gene>
    <name evidence="6" type="ORF">ABT404_19925</name>
</gene>
<keyword evidence="7" id="KW-1185">Reference proteome</keyword>
<proteinExistence type="predicted"/>
<accession>A0ABV1WY61</accession>
<reference evidence="6 7" key="1">
    <citation type="submission" date="2024-06" db="EMBL/GenBank/DDBJ databases">
        <title>The Natural Products Discovery Center: Release of the First 8490 Sequenced Strains for Exploring Actinobacteria Biosynthetic Diversity.</title>
        <authorList>
            <person name="Kalkreuter E."/>
            <person name="Kautsar S.A."/>
            <person name="Yang D."/>
            <person name="Bader C.D."/>
            <person name="Teijaro C.N."/>
            <person name="Fluegel L."/>
            <person name="Davis C.M."/>
            <person name="Simpson J.R."/>
            <person name="Lauterbach L."/>
            <person name="Steele A.D."/>
            <person name="Gui C."/>
            <person name="Meng S."/>
            <person name="Li G."/>
            <person name="Viehrig K."/>
            <person name="Ye F."/>
            <person name="Su P."/>
            <person name="Kiefer A.F."/>
            <person name="Nichols A."/>
            <person name="Cepeda A.J."/>
            <person name="Yan W."/>
            <person name="Fan B."/>
            <person name="Jiang Y."/>
            <person name="Adhikari A."/>
            <person name="Zheng C.-J."/>
            <person name="Schuster L."/>
            <person name="Cowan T.M."/>
            <person name="Smanski M.J."/>
            <person name="Chevrette M.G."/>
            <person name="De Carvalho L.P.S."/>
            <person name="Shen B."/>
        </authorList>
    </citation>
    <scope>NUCLEOTIDE SEQUENCE [LARGE SCALE GENOMIC DNA]</scope>
    <source>
        <strain evidence="6 7">NPDC000234</strain>
    </source>
</reference>
<dbReference type="PANTHER" id="PTHR44688:SF16">
    <property type="entry name" value="DNA-BINDING TRANSCRIPTIONAL ACTIVATOR DEVR_DOSR"/>
    <property type="match status" value="1"/>
</dbReference>
<keyword evidence="1" id="KW-0805">Transcription regulation</keyword>
<dbReference type="PROSITE" id="PS50043">
    <property type="entry name" value="HTH_LUXR_2"/>
    <property type="match status" value="1"/>
</dbReference>
<dbReference type="RefSeq" id="WP_350782761.1">
    <property type="nucleotide sequence ID" value="NZ_JBEPEK010000134.1"/>
</dbReference>
<evidence type="ECO:0000259" key="5">
    <source>
        <dbReference type="PROSITE" id="PS50043"/>
    </source>
</evidence>
<organism evidence="6 7">
    <name type="scientific">Streptomyces hyaluromycini</name>
    <dbReference type="NCBI Taxonomy" id="1377993"/>
    <lineage>
        <taxon>Bacteria</taxon>
        <taxon>Bacillati</taxon>
        <taxon>Actinomycetota</taxon>
        <taxon>Actinomycetes</taxon>
        <taxon>Kitasatosporales</taxon>
        <taxon>Streptomycetaceae</taxon>
        <taxon>Streptomyces</taxon>
    </lineage>
</organism>
<dbReference type="InterPro" id="IPR016032">
    <property type="entry name" value="Sig_transdc_resp-reg_C-effctor"/>
</dbReference>
<dbReference type="CDD" id="cd06170">
    <property type="entry name" value="LuxR_C_like"/>
    <property type="match status" value="1"/>
</dbReference>
<keyword evidence="3" id="KW-0804">Transcription</keyword>
<dbReference type="Gene3D" id="1.10.10.10">
    <property type="entry name" value="Winged helix-like DNA-binding domain superfamily/Winged helix DNA-binding domain"/>
    <property type="match status" value="1"/>
</dbReference>
<dbReference type="Proteomes" id="UP001474181">
    <property type="component" value="Unassembled WGS sequence"/>
</dbReference>
<sequence>MLHGLDRAYERLTELAVAALNEREPERLWPLLAEAVTALCGGETLIYKLDDWSEDKGTLGMSPAAAAALGRLGDASLGVLRSGYPFAHHYAAGLGRAPVTARRLAGRAWPVSETAQVLADSLDLDQVLALPLPGTVAPITGCLVYRSGTDFTDDHVRIAERAQPLLAAVEQWRRLSAAAGEPAESAADCALTPRELTVLLLLADALTADAIGRRLGISARTVHKHVENIYRKLGTRDRLGTVLHAQRLGLVPTPGQATPGQARPRKGPAAGKTRGQRLRPPGTVADRDEQ</sequence>
<evidence type="ECO:0000256" key="2">
    <source>
        <dbReference type="ARBA" id="ARBA00023125"/>
    </source>
</evidence>
<dbReference type="Pfam" id="PF00196">
    <property type="entry name" value="GerE"/>
    <property type="match status" value="1"/>
</dbReference>
<feature type="region of interest" description="Disordered" evidence="4">
    <location>
        <begin position="249"/>
        <end position="290"/>
    </location>
</feature>
<dbReference type="EMBL" id="JBEPEK010000134">
    <property type="protein sequence ID" value="MER7181719.1"/>
    <property type="molecule type" value="Genomic_DNA"/>
</dbReference>